<evidence type="ECO:0000259" key="1">
    <source>
        <dbReference type="Pfam" id="PF01636"/>
    </source>
</evidence>
<gene>
    <name evidence="2" type="ORF">J2S25_002754</name>
</gene>
<dbReference type="EMBL" id="JAUSUN010000017">
    <property type="protein sequence ID" value="MDQ0414545.1"/>
    <property type="molecule type" value="Genomic_DNA"/>
</dbReference>
<dbReference type="PANTHER" id="PTHR39179">
    <property type="entry name" value="SPORE COAT PROTEIN I"/>
    <property type="match status" value="1"/>
</dbReference>
<feature type="domain" description="Aminoglycoside phosphotransferase" evidence="1">
    <location>
        <begin position="55"/>
        <end position="253"/>
    </location>
</feature>
<dbReference type="Proteomes" id="UP001242313">
    <property type="component" value="Unassembled WGS sequence"/>
</dbReference>
<keyword evidence="3" id="KW-1185">Reference proteome</keyword>
<name>A0ABU0FX79_9BACI</name>
<dbReference type="PANTHER" id="PTHR39179:SF3">
    <property type="entry name" value="COTS-RELATED PROTEIN"/>
    <property type="match status" value="1"/>
</dbReference>
<organism evidence="2 3">
    <name type="scientific">Mesobacillus stamsii</name>
    <dbReference type="NCBI Taxonomy" id="225347"/>
    <lineage>
        <taxon>Bacteria</taxon>
        <taxon>Bacillati</taxon>
        <taxon>Bacillota</taxon>
        <taxon>Bacilli</taxon>
        <taxon>Bacillales</taxon>
        <taxon>Bacillaceae</taxon>
        <taxon>Mesobacillus</taxon>
    </lineage>
</organism>
<dbReference type="InterPro" id="IPR047175">
    <property type="entry name" value="CotS-like"/>
</dbReference>
<protein>
    <recommendedName>
        <fullName evidence="1">Aminoglycoside phosphotransferase domain-containing protein</fullName>
    </recommendedName>
</protein>
<dbReference type="Gene3D" id="3.90.1200.10">
    <property type="match status" value="1"/>
</dbReference>
<dbReference type="RefSeq" id="WP_307192124.1">
    <property type="nucleotide sequence ID" value="NZ_JAUSUN010000017.1"/>
</dbReference>
<dbReference type="InterPro" id="IPR002575">
    <property type="entry name" value="Aminoglycoside_PTrfase"/>
</dbReference>
<dbReference type="Pfam" id="PF01636">
    <property type="entry name" value="APH"/>
    <property type="match status" value="1"/>
</dbReference>
<dbReference type="InterPro" id="IPR011009">
    <property type="entry name" value="Kinase-like_dom_sf"/>
</dbReference>
<dbReference type="SUPFAM" id="SSF56112">
    <property type="entry name" value="Protein kinase-like (PK-like)"/>
    <property type="match status" value="1"/>
</dbReference>
<evidence type="ECO:0000313" key="2">
    <source>
        <dbReference type="EMBL" id="MDQ0414545.1"/>
    </source>
</evidence>
<sequence>MENTECHCQGLMTKRAMNINIRRGGDDYFLNRLFSYLNSELDGTIHSIKPLRGNVYLVDTQDSRFILKGYQELRKLKIQEAFTSSLRHAGFDSSYKFLRMKSILPFQGLYYGCIEYLKQQEKGFDYGTQSERDEGVALLSKFHDHSGLLVPSFTGMLPKADLARKWQHRKDEFTKNLPVVHFYVNSAVTNEILGWAEVSLSHFSALKTELEQEQPTILHGDVAHHNFLRAKGGKLYLIDFDLISIGPRAYDMLQYANRILPYLDWNFDSLKKIFYFKKWLRYESFLYGLLYPADILREWNRLVREQNPIPPIRLSPLVDMTINQFQQRKKFLADVQSELAK</sequence>
<evidence type="ECO:0000313" key="3">
    <source>
        <dbReference type="Proteomes" id="UP001242313"/>
    </source>
</evidence>
<accession>A0ABU0FX79</accession>
<proteinExistence type="predicted"/>
<comment type="caution">
    <text evidence="2">The sequence shown here is derived from an EMBL/GenBank/DDBJ whole genome shotgun (WGS) entry which is preliminary data.</text>
</comment>
<reference evidence="2 3" key="1">
    <citation type="submission" date="2023-07" db="EMBL/GenBank/DDBJ databases">
        <title>Genomic Encyclopedia of Type Strains, Phase IV (KMG-IV): sequencing the most valuable type-strain genomes for metagenomic binning, comparative biology and taxonomic classification.</title>
        <authorList>
            <person name="Goeker M."/>
        </authorList>
    </citation>
    <scope>NUCLEOTIDE SEQUENCE [LARGE SCALE GENOMIC DNA]</scope>
    <source>
        <strain evidence="2 3">DSM 19598</strain>
    </source>
</reference>